<dbReference type="GO" id="GO:2000736">
    <property type="term" value="P:regulation of stem cell differentiation"/>
    <property type="evidence" value="ECO:0007669"/>
    <property type="project" value="UniProtKB-UniRule"/>
</dbReference>
<feature type="transmembrane region" description="Helical" evidence="17">
    <location>
        <begin position="417"/>
        <end position="437"/>
    </location>
</feature>
<dbReference type="InterPro" id="IPR053911">
    <property type="entry name" value="PGAP2IP_TM_2nd"/>
</dbReference>
<evidence type="ECO:0000256" key="5">
    <source>
        <dbReference type="ARBA" id="ARBA00022753"/>
    </source>
</evidence>
<evidence type="ECO:0000256" key="15">
    <source>
        <dbReference type="RuleBase" id="RU369066"/>
    </source>
</evidence>
<gene>
    <name evidence="22" type="ORF">SUZIE_141405</name>
</gene>
<evidence type="ECO:0000256" key="12">
    <source>
        <dbReference type="ARBA" id="ARBA00060979"/>
    </source>
</evidence>
<keyword evidence="4 17" id="KW-0812">Transmembrane</keyword>
<comment type="function">
    <text evidence="15">Maintains stem cell potency. Increases STAT3 phosphorylation and controls ERK phosphorylation. May act as a scaffold, increasing STAT3 recruitment onto endosomes.</text>
</comment>
<feature type="domain" description="PGAP2IP second transmembrane" evidence="19">
    <location>
        <begin position="414"/>
        <end position="491"/>
    </location>
</feature>
<dbReference type="GO" id="GO:0016020">
    <property type="term" value="C:membrane"/>
    <property type="evidence" value="ECO:0007669"/>
    <property type="project" value="UniProtKB-SubCell"/>
</dbReference>
<evidence type="ECO:0000256" key="4">
    <source>
        <dbReference type="ARBA" id="ARBA00022692"/>
    </source>
</evidence>
<evidence type="ECO:0000256" key="10">
    <source>
        <dbReference type="ARBA" id="ARBA00040877"/>
    </source>
</evidence>
<feature type="domain" description="PGAP2IP C-terminal nuclease-like" evidence="21">
    <location>
        <begin position="520"/>
        <end position="751"/>
    </location>
</feature>
<feature type="transmembrane region" description="Helical" evidence="17">
    <location>
        <begin position="265"/>
        <end position="282"/>
    </location>
</feature>
<evidence type="ECO:0000313" key="22">
    <source>
        <dbReference type="EMBL" id="MBZ3877131.1"/>
    </source>
</evidence>
<feature type="region of interest" description="Disordered" evidence="16">
    <location>
        <begin position="113"/>
        <end position="145"/>
    </location>
</feature>
<dbReference type="InterPro" id="IPR009764">
    <property type="entry name" value="OCIA_dom"/>
</dbReference>
<evidence type="ECO:0000256" key="6">
    <source>
        <dbReference type="ARBA" id="ARBA00022989"/>
    </source>
</evidence>
<keyword evidence="3" id="KW-0337">GPI-anchor biosynthesis</keyword>
<evidence type="ECO:0000256" key="13">
    <source>
        <dbReference type="ARBA" id="ARBA00063490"/>
    </source>
</evidence>
<feature type="domain" description="OCIA" evidence="18">
    <location>
        <begin position="24"/>
        <end position="109"/>
    </location>
</feature>
<comment type="subunit">
    <text evidence="14">Interacts with OCIAD2. Interacts with STAT3.</text>
</comment>
<comment type="domain">
    <text evidence="15">The OCIA domain is necessary and sufficient for endosomal localization.</text>
</comment>
<comment type="similarity">
    <text evidence="12">Belongs to the PGAP2IP family.</text>
</comment>
<comment type="function">
    <text evidence="11">Involved in lipid remodeling during GPI-anchor maturation.</text>
</comment>
<feature type="transmembrane region" description="Helical" evidence="17">
    <location>
        <begin position="237"/>
        <end position="253"/>
    </location>
</feature>
<evidence type="ECO:0000256" key="17">
    <source>
        <dbReference type="SAM" id="Phobius"/>
    </source>
</evidence>
<evidence type="ECO:0000259" key="20">
    <source>
        <dbReference type="Pfam" id="PF23022"/>
    </source>
</evidence>
<sequence length="767" mass="85721">MNGRADFQEPNAEVPRPIPHIGADYIPTEEERRVFAECNDESFWFRSVPLAATSMLITQGLISKGILSSHPKYGSIPKLIFACIMGYFAGKLSYVKTCQEKFKNLENSPLGEALRSGQARRSLPPGHYSQKSKYDSNVSGQSSFVTSPAADNIEKEMLPHYEPIPFSASMNESTPTGITDHIAQGPEPNIEESPKRKNVTYEELRNKNRESYEVTLAQKTDPSVRPMQERVPKKEGYVSWSLYHGLAPLIYYFPLQTLELTGLEVFGIAFLSPALLTVTPFWKLAKKKWMLTLLRIITVGSLASFQAPNAKLRLVVLALGVSSSLIVHTVTWWSGSGLQRYHRIWGFILGQILLVVLRIWYTSLNPIWSCQMSNRVILALSTIATLDRIGTDGDCSKPEGKKMGQAARGMPSRTTRLLAGAAFGSLVFLTHWVFGEVSLVSRWAVSGHPHPGPHPNPFGGAVLLSLASGLMLSACSWFPSASLIWWVTVLWLLVGVGLLGLGLRHKTYERKLGKGVQASEFSAAIWPFRFGYDNEGWSNLERSAQLLNQTGADFITILESDASKPFIGNNDLTMWLGEKLGFYTDFGPSTRDHTWGIMVLSRYPIVKSEHHLLPSPEGEIAPAITLTVNISDKLVDFVVTHFGNYEDDLDRKLQAIAVSKLLKNCSNQVVFLGYITSAPGSRDYLQLTEHGNVKDIDSTDHDRWCEYIMYRGLIRLGYARISHAELSDSEIQMAKFRIPNDPSNYTDNQKVVVDHREVPENIHFNPR</sequence>
<comment type="similarity">
    <text evidence="9 15">Belongs to the OCIAD1 family.</text>
</comment>
<accession>A0AA41MS52</accession>
<comment type="subunit">
    <text evidence="13">Interacts with PGAP2/FRAG1.</text>
</comment>
<dbReference type="FunFam" id="3.60.10.10:FF:000021">
    <property type="entry name" value="PGAP2-interacting protein isoform A"/>
    <property type="match status" value="1"/>
</dbReference>
<evidence type="ECO:0000259" key="19">
    <source>
        <dbReference type="Pfam" id="PF23021"/>
    </source>
</evidence>
<keyword evidence="8" id="KW-0325">Glycoprotein</keyword>
<dbReference type="Gene3D" id="3.60.10.10">
    <property type="entry name" value="Endonuclease/exonuclease/phosphatase"/>
    <property type="match status" value="1"/>
</dbReference>
<dbReference type="GO" id="GO:0006506">
    <property type="term" value="P:GPI anchor biosynthetic process"/>
    <property type="evidence" value="ECO:0007669"/>
    <property type="project" value="UniProtKB-KW"/>
</dbReference>
<dbReference type="GO" id="GO:0005768">
    <property type="term" value="C:endosome"/>
    <property type="evidence" value="ECO:0007669"/>
    <property type="project" value="UniProtKB-SubCell"/>
</dbReference>
<evidence type="ECO:0000259" key="18">
    <source>
        <dbReference type="Pfam" id="PF07051"/>
    </source>
</evidence>
<keyword evidence="5 15" id="KW-0967">Endosome</keyword>
<dbReference type="Pfam" id="PF23022">
    <property type="entry name" value="6TM_1st_PGAP2IP"/>
    <property type="match status" value="1"/>
</dbReference>
<feature type="domain" description="PGAP2IP first transmembrane" evidence="20">
    <location>
        <begin position="237"/>
        <end position="372"/>
    </location>
</feature>
<evidence type="ECO:0000256" key="2">
    <source>
        <dbReference type="ARBA" id="ARBA00004177"/>
    </source>
</evidence>
<organism evidence="22 23">
    <name type="scientific">Sciurus carolinensis</name>
    <name type="common">Eastern gray squirrel</name>
    <dbReference type="NCBI Taxonomy" id="30640"/>
    <lineage>
        <taxon>Eukaryota</taxon>
        <taxon>Metazoa</taxon>
        <taxon>Chordata</taxon>
        <taxon>Craniata</taxon>
        <taxon>Vertebrata</taxon>
        <taxon>Euteleostomi</taxon>
        <taxon>Mammalia</taxon>
        <taxon>Eutheria</taxon>
        <taxon>Euarchontoglires</taxon>
        <taxon>Glires</taxon>
        <taxon>Rodentia</taxon>
        <taxon>Sciuromorpha</taxon>
        <taxon>Sciuridae</taxon>
        <taxon>Sciurinae</taxon>
        <taxon>Sciurini</taxon>
        <taxon>Sciurus</taxon>
    </lineage>
</organism>
<feature type="transmembrane region" description="Helical" evidence="17">
    <location>
        <begin position="344"/>
        <end position="361"/>
    </location>
</feature>
<evidence type="ECO:0000313" key="23">
    <source>
        <dbReference type="Proteomes" id="UP001166674"/>
    </source>
</evidence>
<name>A0AA41MS52_SCICA</name>
<dbReference type="Proteomes" id="UP001166674">
    <property type="component" value="Unassembled WGS sequence"/>
</dbReference>
<comment type="caution">
    <text evidence="22">The sequence shown here is derived from an EMBL/GenBank/DDBJ whole genome shotgun (WGS) entry which is preliminary data.</text>
</comment>
<evidence type="ECO:0000259" key="21">
    <source>
        <dbReference type="Pfam" id="PF23226"/>
    </source>
</evidence>
<comment type="subcellular location">
    <subcellularLocation>
        <location evidence="2 15">Endosome</location>
    </subcellularLocation>
    <subcellularLocation>
        <location evidence="1">Membrane</location>
        <topology evidence="1">Multi-pass membrane protein</topology>
    </subcellularLocation>
</comment>
<keyword evidence="6 17" id="KW-1133">Transmembrane helix</keyword>
<dbReference type="PANTHER" id="PTHR13336:SF4">
    <property type="entry name" value="OCIA DOMAIN-CONTAINING PROTEIN 1"/>
    <property type="match status" value="1"/>
</dbReference>
<evidence type="ECO:0000256" key="1">
    <source>
        <dbReference type="ARBA" id="ARBA00004141"/>
    </source>
</evidence>
<dbReference type="InterPro" id="IPR057315">
    <property type="entry name" value="Exo_endo_phos_PGAP2IP_C"/>
</dbReference>
<feature type="compositionally biased region" description="Polar residues" evidence="16">
    <location>
        <begin position="129"/>
        <end position="145"/>
    </location>
</feature>
<feature type="transmembrane region" description="Helical" evidence="17">
    <location>
        <begin position="485"/>
        <end position="503"/>
    </location>
</feature>
<feature type="transmembrane region" description="Helical" evidence="17">
    <location>
        <begin position="314"/>
        <end position="332"/>
    </location>
</feature>
<evidence type="ECO:0000256" key="9">
    <source>
        <dbReference type="ARBA" id="ARBA00037952"/>
    </source>
</evidence>
<dbReference type="InterPro" id="IPR053912">
    <property type="entry name" value="PGAP2IP_TM_1nd"/>
</dbReference>
<reference evidence="22" key="1">
    <citation type="submission" date="2020-03" db="EMBL/GenBank/DDBJ databases">
        <title>Studies in the Genomics of Life Span.</title>
        <authorList>
            <person name="Glass D."/>
        </authorList>
    </citation>
    <scope>NUCLEOTIDE SEQUENCE</scope>
    <source>
        <strain evidence="22">SUZIE</strain>
        <tissue evidence="22">Muscle</tissue>
    </source>
</reference>
<dbReference type="SUPFAM" id="SSF56219">
    <property type="entry name" value="DNase I-like"/>
    <property type="match status" value="1"/>
</dbReference>
<keyword evidence="7 17" id="KW-0472">Membrane</keyword>
<dbReference type="AlphaFoldDB" id="A0AA41MS52"/>
<dbReference type="InterPro" id="IPR036691">
    <property type="entry name" value="Endo/exonu/phosph_ase_sf"/>
</dbReference>
<evidence type="ECO:0000256" key="16">
    <source>
        <dbReference type="SAM" id="MobiDB-lite"/>
    </source>
</evidence>
<dbReference type="EMBL" id="JAATJV010292300">
    <property type="protein sequence ID" value="MBZ3877131.1"/>
    <property type="molecule type" value="Genomic_DNA"/>
</dbReference>
<evidence type="ECO:0000256" key="11">
    <source>
        <dbReference type="ARBA" id="ARBA00058459"/>
    </source>
</evidence>
<evidence type="ECO:0000256" key="14">
    <source>
        <dbReference type="ARBA" id="ARBA00093558"/>
    </source>
</evidence>
<keyword evidence="23" id="KW-1185">Reference proteome</keyword>
<dbReference type="InterPro" id="IPR040187">
    <property type="entry name" value="OCAD1/2"/>
</dbReference>
<dbReference type="Pfam" id="PF23226">
    <property type="entry name" value="Exo_endo_phos_PGAP2IP"/>
    <property type="match status" value="1"/>
</dbReference>
<proteinExistence type="inferred from homology"/>
<evidence type="ECO:0000256" key="8">
    <source>
        <dbReference type="ARBA" id="ARBA00023180"/>
    </source>
</evidence>
<evidence type="ECO:0000256" key="3">
    <source>
        <dbReference type="ARBA" id="ARBA00022502"/>
    </source>
</evidence>
<evidence type="ECO:0000256" key="7">
    <source>
        <dbReference type="ARBA" id="ARBA00023136"/>
    </source>
</evidence>
<dbReference type="Pfam" id="PF23021">
    <property type="entry name" value="6TM_2nd_PGAP2IP"/>
    <property type="match status" value="1"/>
</dbReference>
<protein>
    <recommendedName>
        <fullName evidence="10 15">OCIA domain-containing protein 1</fullName>
    </recommendedName>
</protein>
<dbReference type="Pfam" id="PF07051">
    <property type="entry name" value="OCIA"/>
    <property type="match status" value="1"/>
</dbReference>
<dbReference type="PANTHER" id="PTHR13336">
    <property type="entry name" value="OVARIAN CARCINOMA IMMUNOREACTIVE ANTIGEN"/>
    <property type="match status" value="1"/>
</dbReference>